<dbReference type="InterPro" id="IPR013083">
    <property type="entry name" value="Znf_RING/FYVE/PHD"/>
</dbReference>
<evidence type="ECO:0000313" key="4">
    <source>
        <dbReference type="EMBL" id="KAF1832617.1"/>
    </source>
</evidence>
<accession>A0A6A5KBN1</accession>
<keyword evidence="1" id="KW-0479">Metal-binding</keyword>
<dbReference type="GO" id="GO:0008270">
    <property type="term" value="F:zinc ion binding"/>
    <property type="evidence" value="ECO:0007669"/>
    <property type="project" value="UniProtKB-KW"/>
</dbReference>
<evidence type="ECO:0000256" key="1">
    <source>
        <dbReference type="PROSITE-ProRule" id="PRU00175"/>
    </source>
</evidence>
<dbReference type="Proteomes" id="UP000800040">
    <property type="component" value="Unassembled WGS sequence"/>
</dbReference>
<reference evidence="4" key="1">
    <citation type="submission" date="2020-01" db="EMBL/GenBank/DDBJ databases">
        <authorList>
            <consortium name="DOE Joint Genome Institute"/>
            <person name="Haridas S."/>
            <person name="Albert R."/>
            <person name="Binder M."/>
            <person name="Bloem J."/>
            <person name="Labutti K."/>
            <person name="Salamov A."/>
            <person name="Andreopoulos B."/>
            <person name="Baker S.E."/>
            <person name="Barry K."/>
            <person name="Bills G."/>
            <person name="Bluhm B.H."/>
            <person name="Cannon C."/>
            <person name="Castanera R."/>
            <person name="Culley D.E."/>
            <person name="Daum C."/>
            <person name="Ezra D."/>
            <person name="Gonzalez J.B."/>
            <person name="Henrissat B."/>
            <person name="Kuo A."/>
            <person name="Liang C."/>
            <person name="Lipzen A."/>
            <person name="Lutzoni F."/>
            <person name="Magnuson J."/>
            <person name="Mondo S."/>
            <person name="Nolan M."/>
            <person name="Ohm R."/>
            <person name="Pangilinan J."/>
            <person name="Park H.-J."/>
            <person name="Ramirez L."/>
            <person name="Alfaro M."/>
            <person name="Sun H."/>
            <person name="Tritt A."/>
            <person name="Yoshinaga Y."/>
            <person name="Zwiers L.-H."/>
            <person name="Turgeon B.G."/>
            <person name="Goodwin S.B."/>
            <person name="Spatafora J.W."/>
            <person name="Crous P.W."/>
            <person name="Grigoriev I.V."/>
        </authorList>
    </citation>
    <scope>NUCLEOTIDE SEQUENCE</scope>
    <source>
        <strain evidence="4">P77</strain>
    </source>
</reference>
<dbReference type="SMART" id="SM00184">
    <property type="entry name" value="RING"/>
    <property type="match status" value="1"/>
</dbReference>
<dbReference type="PANTHER" id="PTHR47662">
    <property type="entry name" value="RING-TYPE DOMAIN-CONTAINING PROTEIN"/>
    <property type="match status" value="1"/>
</dbReference>
<dbReference type="PANTHER" id="PTHR47662:SF1">
    <property type="entry name" value="RING-TYPE DOMAIN-CONTAINING PROTEIN"/>
    <property type="match status" value="1"/>
</dbReference>
<keyword evidence="2" id="KW-1133">Transmembrane helix</keyword>
<name>A0A6A5KBN1_9PLEO</name>
<dbReference type="EMBL" id="ML975335">
    <property type="protein sequence ID" value="KAF1832617.1"/>
    <property type="molecule type" value="Genomic_DNA"/>
</dbReference>
<gene>
    <name evidence="4" type="ORF">BDW02DRAFT_502600</name>
</gene>
<organism evidence="4 5">
    <name type="scientific">Decorospora gaudefroyi</name>
    <dbReference type="NCBI Taxonomy" id="184978"/>
    <lineage>
        <taxon>Eukaryota</taxon>
        <taxon>Fungi</taxon>
        <taxon>Dikarya</taxon>
        <taxon>Ascomycota</taxon>
        <taxon>Pezizomycotina</taxon>
        <taxon>Dothideomycetes</taxon>
        <taxon>Pleosporomycetidae</taxon>
        <taxon>Pleosporales</taxon>
        <taxon>Pleosporineae</taxon>
        <taxon>Pleosporaceae</taxon>
        <taxon>Decorospora</taxon>
    </lineage>
</organism>
<proteinExistence type="predicted"/>
<dbReference type="PROSITE" id="PS50089">
    <property type="entry name" value="ZF_RING_2"/>
    <property type="match status" value="1"/>
</dbReference>
<keyword evidence="1" id="KW-0862">Zinc</keyword>
<feature type="transmembrane region" description="Helical" evidence="2">
    <location>
        <begin position="18"/>
        <end position="38"/>
    </location>
</feature>
<keyword evidence="2" id="KW-0812">Transmembrane</keyword>
<dbReference type="Pfam" id="PF13639">
    <property type="entry name" value="zf-RING_2"/>
    <property type="match status" value="1"/>
</dbReference>
<dbReference type="InterPro" id="IPR001841">
    <property type="entry name" value="Znf_RING"/>
</dbReference>
<sequence length="169" mass="19287">MANATETEVRTGTRNGTLIIAIIVPSVLIIALLGLIIFNRRRAFLLPQFGHDEALVKEKRWQTRRDELESTIKSQDFRNWLEGQKEKKPGSHQTADPLCAICLDEFVHDAQVRGLQCSHAFHSHCLDEWFTRYNEYCPLCHGPIIPGSRAARRKARERLDGSIPVILMV</sequence>
<dbReference type="AlphaFoldDB" id="A0A6A5KBN1"/>
<evidence type="ECO:0000313" key="5">
    <source>
        <dbReference type="Proteomes" id="UP000800040"/>
    </source>
</evidence>
<dbReference type="Gene3D" id="3.30.40.10">
    <property type="entry name" value="Zinc/RING finger domain, C3HC4 (zinc finger)"/>
    <property type="match status" value="1"/>
</dbReference>
<evidence type="ECO:0000256" key="2">
    <source>
        <dbReference type="SAM" id="Phobius"/>
    </source>
</evidence>
<dbReference type="SUPFAM" id="SSF57850">
    <property type="entry name" value="RING/U-box"/>
    <property type="match status" value="1"/>
</dbReference>
<protein>
    <recommendedName>
        <fullName evidence="3">RING-type domain-containing protein</fullName>
    </recommendedName>
</protein>
<keyword evidence="1" id="KW-0863">Zinc-finger</keyword>
<keyword evidence="5" id="KW-1185">Reference proteome</keyword>
<evidence type="ECO:0000259" key="3">
    <source>
        <dbReference type="PROSITE" id="PS50089"/>
    </source>
</evidence>
<dbReference type="OrthoDB" id="8062037at2759"/>
<keyword evidence="2" id="KW-0472">Membrane</keyword>
<feature type="domain" description="RING-type" evidence="3">
    <location>
        <begin position="99"/>
        <end position="141"/>
    </location>
</feature>